<accession>A0A182Q3W3</accession>
<proteinExistence type="predicted"/>
<organism evidence="2 3">
    <name type="scientific">Anopheles farauti</name>
    <dbReference type="NCBI Taxonomy" id="69004"/>
    <lineage>
        <taxon>Eukaryota</taxon>
        <taxon>Metazoa</taxon>
        <taxon>Ecdysozoa</taxon>
        <taxon>Arthropoda</taxon>
        <taxon>Hexapoda</taxon>
        <taxon>Insecta</taxon>
        <taxon>Pterygota</taxon>
        <taxon>Neoptera</taxon>
        <taxon>Endopterygota</taxon>
        <taxon>Diptera</taxon>
        <taxon>Nematocera</taxon>
        <taxon>Culicoidea</taxon>
        <taxon>Culicidae</taxon>
        <taxon>Anophelinae</taxon>
        <taxon>Anopheles</taxon>
    </lineage>
</organism>
<dbReference type="EnsemblMetazoa" id="AFAF002556-RA">
    <property type="protein sequence ID" value="AFAF002556-PA"/>
    <property type="gene ID" value="AFAF002556"/>
</dbReference>
<evidence type="ECO:0000313" key="3">
    <source>
        <dbReference type="Proteomes" id="UP000075886"/>
    </source>
</evidence>
<dbReference type="Proteomes" id="UP000075886">
    <property type="component" value="Unassembled WGS sequence"/>
</dbReference>
<keyword evidence="3" id="KW-1185">Reference proteome</keyword>
<feature type="region of interest" description="Disordered" evidence="1">
    <location>
        <begin position="1"/>
        <end position="22"/>
    </location>
</feature>
<name>A0A182Q3W3_9DIPT</name>
<reference evidence="3" key="1">
    <citation type="submission" date="2014-01" db="EMBL/GenBank/DDBJ databases">
        <title>The Genome Sequence of Anopheles farauti FAR1 (V2).</title>
        <authorList>
            <consortium name="The Broad Institute Genomics Platform"/>
            <person name="Neafsey D.E."/>
            <person name="Besansky N."/>
            <person name="Howell P."/>
            <person name="Walton C."/>
            <person name="Young S.K."/>
            <person name="Zeng Q."/>
            <person name="Gargeya S."/>
            <person name="Fitzgerald M."/>
            <person name="Haas B."/>
            <person name="Abouelleil A."/>
            <person name="Allen A.W."/>
            <person name="Alvarado L."/>
            <person name="Arachchi H.M."/>
            <person name="Berlin A.M."/>
            <person name="Chapman S.B."/>
            <person name="Gainer-Dewar J."/>
            <person name="Goldberg J."/>
            <person name="Griggs A."/>
            <person name="Gujja S."/>
            <person name="Hansen M."/>
            <person name="Howarth C."/>
            <person name="Imamovic A."/>
            <person name="Ireland A."/>
            <person name="Larimer J."/>
            <person name="McCowan C."/>
            <person name="Murphy C."/>
            <person name="Pearson M."/>
            <person name="Poon T.W."/>
            <person name="Priest M."/>
            <person name="Roberts A."/>
            <person name="Saif S."/>
            <person name="Shea T."/>
            <person name="Sisk P."/>
            <person name="Sykes S."/>
            <person name="Wortman J."/>
            <person name="Nusbaum C."/>
            <person name="Birren B."/>
        </authorList>
    </citation>
    <scope>NUCLEOTIDE SEQUENCE [LARGE SCALE GENOMIC DNA]</scope>
    <source>
        <strain evidence="3">FAR1</strain>
    </source>
</reference>
<dbReference type="AlphaFoldDB" id="A0A182Q3W3"/>
<dbReference type="VEuPathDB" id="VectorBase:AFAF002556"/>
<protein>
    <submittedName>
        <fullName evidence="2">Uncharacterized protein</fullName>
    </submittedName>
</protein>
<reference evidence="2" key="2">
    <citation type="submission" date="2020-05" db="UniProtKB">
        <authorList>
            <consortium name="EnsemblMetazoa"/>
        </authorList>
    </citation>
    <scope>IDENTIFICATION</scope>
    <source>
        <strain evidence="2">FAR1</strain>
    </source>
</reference>
<evidence type="ECO:0000313" key="2">
    <source>
        <dbReference type="EnsemblMetazoa" id="AFAF002556-PA"/>
    </source>
</evidence>
<sequence>MHVLMRSATHHRALGARSGSGGRVMQRTHRYIARSDAGADGIIRPGHRCRGRRIAIGGLRHLAAGRQIAVRARHVAEPGRIHPTLEAARVEASCRLVEIPFARGLYTVHALKCLSVLPLPDVCSVRQYPAVW</sequence>
<dbReference type="EMBL" id="AXCN02001041">
    <property type="status" value="NOT_ANNOTATED_CDS"/>
    <property type="molecule type" value="Genomic_DNA"/>
</dbReference>
<evidence type="ECO:0000256" key="1">
    <source>
        <dbReference type="SAM" id="MobiDB-lite"/>
    </source>
</evidence>